<dbReference type="AlphaFoldDB" id="A0AAN7PD24"/>
<keyword evidence="2" id="KW-1185">Reference proteome</keyword>
<sequence>MWSNILVRCNETSKNLQSASLPLDVALKLVDSLTAFVKDQRDKFEMYETTSKQIYPDFEYKTNTTRSRQRSSRLIFFDGATEDTQFQGREKFRTEVYIPIIDTWIAQLHQRSKAYDQLLNLFEFFSRLSVWRTEALEIHCQTFTEFYVNDVNEKELLVECDHFKHYLKKSLVITYIATICITL</sequence>
<evidence type="ECO:0000313" key="1">
    <source>
        <dbReference type="EMBL" id="KAK4879261.1"/>
    </source>
</evidence>
<accession>A0AAN7PD24</accession>
<protein>
    <submittedName>
        <fullName evidence="1">Uncharacterized protein</fullName>
    </submittedName>
</protein>
<comment type="caution">
    <text evidence="1">The sequence shown here is derived from an EMBL/GenBank/DDBJ whole genome shotgun (WGS) entry which is preliminary data.</text>
</comment>
<reference evidence="2" key="1">
    <citation type="submission" date="2023-01" db="EMBL/GenBank/DDBJ databases">
        <title>Key to firefly adult light organ development and bioluminescence: homeobox transcription factors regulate luciferase expression and transportation to peroxisome.</title>
        <authorList>
            <person name="Fu X."/>
        </authorList>
    </citation>
    <scope>NUCLEOTIDE SEQUENCE [LARGE SCALE GENOMIC DNA]</scope>
</reference>
<dbReference type="Proteomes" id="UP001353858">
    <property type="component" value="Unassembled WGS sequence"/>
</dbReference>
<proteinExistence type="predicted"/>
<name>A0AAN7PD24_9COLE</name>
<organism evidence="1 2">
    <name type="scientific">Aquatica leii</name>
    <dbReference type="NCBI Taxonomy" id="1421715"/>
    <lineage>
        <taxon>Eukaryota</taxon>
        <taxon>Metazoa</taxon>
        <taxon>Ecdysozoa</taxon>
        <taxon>Arthropoda</taxon>
        <taxon>Hexapoda</taxon>
        <taxon>Insecta</taxon>
        <taxon>Pterygota</taxon>
        <taxon>Neoptera</taxon>
        <taxon>Endopterygota</taxon>
        <taxon>Coleoptera</taxon>
        <taxon>Polyphaga</taxon>
        <taxon>Elateriformia</taxon>
        <taxon>Elateroidea</taxon>
        <taxon>Lampyridae</taxon>
        <taxon>Luciolinae</taxon>
        <taxon>Aquatica</taxon>
    </lineage>
</organism>
<dbReference type="EMBL" id="JARPUR010000003">
    <property type="protein sequence ID" value="KAK4879261.1"/>
    <property type="molecule type" value="Genomic_DNA"/>
</dbReference>
<gene>
    <name evidence="1" type="ORF">RN001_007407</name>
</gene>
<evidence type="ECO:0000313" key="2">
    <source>
        <dbReference type="Proteomes" id="UP001353858"/>
    </source>
</evidence>